<accession>A0A4Y9SFW7</accession>
<feature type="transmembrane region" description="Helical" evidence="17">
    <location>
        <begin position="814"/>
        <end position="835"/>
    </location>
</feature>
<dbReference type="OrthoDB" id="8708749at2"/>
<evidence type="ECO:0000256" key="14">
    <source>
        <dbReference type="ARBA" id="ARBA00044770"/>
    </source>
</evidence>
<keyword evidence="19" id="KW-1185">Reference proteome</keyword>
<dbReference type="GO" id="GO:0008360">
    <property type="term" value="P:regulation of cell shape"/>
    <property type="evidence" value="ECO:0007669"/>
    <property type="project" value="UniProtKB-KW"/>
</dbReference>
<evidence type="ECO:0000256" key="2">
    <source>
        <dbReference type="ARBA" id="ARBA00022676"/>
    </source>
</evidence>
<evidence type="ECO:0000256" key="13">
    <source>
        <dbReference type="ARBA" id="ARBA00041418"/>
    </source>
</evidence>
<feature type="region of interest" description="Disordered" evidence="16">
    <location>
        <begin position="261"/>
        <end position="280"/>
    </location>
</feature>
<proteinExistence type="inferred from homology"/>
<reference evidence="18 19" key="1">
    <citation type="submission" date="2019-03" db="EMBL/GenBank/DDBJ databases">
        <title>Draft Genome Sequence of Massilia arenosa sp. nov., a Novel Massilia Species Isolated from a Sandy-loam Maize Soil.</title>
        <authorList>
            <person name="Raths R."/>
            <person name="Peta V."/>
            <person name="Bucking H."/>
        </authorList>
    </citation>
    <scope>NUCLEOTIDE SEQUENCE [LARGE SCALE GENOMIC DNA]</scope>
    <source>
        <strain evidence="18 19">MC02</strain>
    </source>
</reference>
<feature type="transmembrane region" description="Helical" evidence="17">
    <location>
        <begin position="625"/>
        <end position="645"/>
    </location>
</feature>
<feature type="transmembrane region" description="Helical" evidence="17">
    <location>
        <begin position="506"/>
        <end position="525"/>
    </location>
</feature>
<dbReference type="InterPro" id="IPR001182">
    <property type="entry name" value="FtsW/RodA"/>
</dbReference>
<keyword evidence="6" id="KW-0573">Peptidoglycan synthesis</keyword>
<organism evidence="18 19">
    <name type="scientific">Zemynaea arenosa</name>
    <dbReference type="NCBI Taxonomy" id="2561931"/>
    <lineage>
        <taxon>Bacteria</taxon>
        <taxon>Pseudomonadati</taxon>
        <taxon>Pseudomonadota</taxon>
        <taxon>Betaproteobacteria</taxon>
        <taxon>Burkholderiales</taxon>
        <taxon>Oxalobacteraceae</taxon>
        <taxon>Telluria group</taxon>
        <taxon>Zemynaea</taxon>
    </lineage>
</organism>
<dbReference type="PANTHER" id="PTHR30474:SF2">
    <property type="entry name" value="PEPTIDOGLYCAN GLYCOSYLTRANSFERASE FTSW-RELATED"/>
    <property type="match status" value="1"/>
</dbReference>
<feature type="transmembrane region" description="Helical" evidence="17">
    <location>
        <begin position="577"/>
        <end position="595"/>
    </location>
</feature>
<name>A0A4Y9SFW7_9BURK</name>
<feature type="transmembrane region" description="Helical" evidence="17">
    <location>
        <begin position="773"/>
        <end position="794"/>
    </location>
</feature>
<feature type="transmembrane region" description="Helical" evidence="17">
    <location>
        <begin position="476"/>
        <end position="494"/>
    </location>
</feature>
<dbReference type="GO" id="GO:0032153">
    <property type="term" value="C:cell division site"/>
    <property type="evidence" value="ECO:0007669"/>
    <property type="project" value="TreeGrafter"/>
</dbReference>
<dbReference type="GO" id="GO:0005886">
    <property type="term" value="C:plasma membrane"/>
    <property type="evidence" value="ECO:0007669"/>
    <property type="project" value="TreeGrafter"/>
</dbReference>
<keyword evidence="2" id="KW-0328">Glycosyltransferase</keyword>
<dbReference type="EMBL" id="SPVF01000106">
    <property type="protein sequence ID" value="TFW22444.1"/>
    <property type="molecule type" value="Genomic_DNA"/>
</dbReference>
<dbReference type="PANTHER" id="PTHR30474">
    <property type="entry name" value="CELL CYCLE PROTEIN"/>
    <property type="match status" value="1"/>
</dbReference>
<comment type="catalytic activity">
    <reaction evidence="15">
        <text>[GlcNAc-(1-&gt;4)-Mur2Ac(oyl-L-Ala-gamma-D-Glu-L-Lys-D-Ala-D-Ala)](n)-di-trans,octa-cis-undecaprenyl diphosphate + beta-D-GlcNAc-(1-&gt;4)-Mur2Ac(oyl-L-Ala-gamma-D-Glu-L-Lys-D-Ala-D-Ala)-di-trans,octa-cis-undecaprenyl diphosphate = [GlcNAc-(1-&gt;4)-Mur2Ac(oyl-L-Ala-gamma-D-Glu-L-Lys-D-Ala-D-Ala)](n+1)-di-trans,octa-cis-undecaprenyl diphosphate + di-trans,octa-cis-undecaprenyl diphosphate + H(+)</text>
        <dbReference type="Rhea" id="RHEA:23708"/>
        <dbReference type="Rhea" id="RHEA-COMP:9602"/>
        <dbReference type="Rhea" id="RHEA-COMP:9603"/>
        <dbReference type="ChEBI" id="CHEBI:15378"/>
        <dbReference type="ChEBI" id="CHEBI:58405"/>
        <dbReference type="ChEBI" id="CHEBI:60033"/>
        <dbReference type="ChEBI" id="CHEBI:78435"/>
        <dbReference type="EC" id="2.4.99.28"/>
    </reaction>
</comment>
<evidence type="ECO:0000256" key="5">
    <source>
        <dbReference type="ARBA" id="ARBA00022960"/>
    </source>
</evidence>
<feature type="transmembrane region" description="Helical" evidence="17">
    <location>
        <begin position="439"/>
        <end position="456"/>
    </location>
</feature>
<feature type="transmembrane region" description="Helical" evidence="17">
    <location>
        <begin position="537"/>
        <end position="556"/>
    </location>
</feature>
<evidence type="ECO:0000256" key="3">
    <source>
        <dbReference type="ARBA" id="ARBA00022679"/>
    </source>
</evidence>
<keyword evidence="8 17" id="KW-0472">Membrane</keyword>
<keyword evidence="4 17" id="KW-0812">Transmembrane</keyword>
<feature type="transmembrane region" description="Helical" evidence="17">
    <location>
        <begin position="353"/>
        <end position="377"/>
    </location>
</feature>
<evidence type="ECO:0000313" key="19">
    <source>
        <dbReference type="Proteomes" id="UP000298438"/>
    </source>
</evidence>
<keyword evidence="3" id="KW-0808">Transferase</keyword>
<comment type="caution">
    <text evidence="18">The sequence shown here is derived from an EMBL/GenBank/DDBJ whole genome shotgun (WGS) entry which is preliminary data.</text>
</comment>
<dbReference type="GO" id="GO:0051301">
    <property type="term" value="P:cell division"/>
    <property type="evidence" value="ECO:0007669"/>
    <property type="project" value="InterPro"/>
</dbReference>
<evidence type="ECO:0000256" key="11">
    <source>
        <dbReference type="ARBA" id="ARBA00038053"/>
    </source>
</evidence>
<feature type="transmembrane region" description="Helical" evidence="17">
    <location>
        <begin position="601"/>
        <end position="618"/>
    </location>
</feature>
<evidence type="ECO:0000256" key="4">
    <source>
        <dbReference type="ARBA" id="ARBA00022692"/>
    </source>
</evidence>
<comment type="similarity">
    <text evidence="11">Belongs to the SEDS family. FtsW subfamily.</text>
</comment>
<dbReference type="GO" id="GO:0009252">
    <property type="term" value="P:peptidoglycan biosynthetic process"/>
    <property type="evidence" value="ECO:0007669"/>
    <property type="project" value="UniProtKB-KW"/>
</dbReference>
<dbReference type="GO" id="GO:0015648">
    <property type="term" value="F:lipid-linked peptidoglycan transporter activity"/>
    <property type="evidence" value="ECO:0007669"/>
    <property type="project" value="TreeGrafter"/>
</dbReference>
<evidence type="ECO:0000256" key="15">
    <source>
        <dbReference type="ARBA" id="ARBA00049902"/>
    </source>
</evidence>
<feature type="transmembrane region" description="Helical" evidence="17">
    <location>
        <begin position="731"/>
        <end position="752"/>
    </location>
</feature>
<evidence type="ECO:0000256" key="8">
    <source>
        <dbReference type="ARBA" id="ARBA00023136"/>
    </source>
</evidence>
<dbReference type="Pfam" id="PF01098">
    <property type="entry name" value="FTSW_RODA_SPOVE"/>
    <property type="match status" value="1"/>
</dbReference>
<comment type="subcellular location">
    <subcellularLocation>
        <location evidence="1">Membrane</location>
        <topology evidence="1">Multi-pass membrane protein</topology>
    </subcellularLocation>
</comment>
<keyword evidence="7 17" id="KW-1133">Transmembrane helix</keyword>
<evidence type="ECO:0000256" key="12">
    <source>
        <dbReference type="ARBA" id="ARBA00041185"/>
    </source>
</evidence>
<sequence length="852" mass="90084">MAYLFAAAARLGGATRPRGSGTSRAASAQPAPVRAGRAPRHLAWGTHVVFAGALAVLCALQVLALWRAPAAWYPAAIRLSLPAGASVVLGRDQLAAPRAAPSHVRIEHAASGEWLAAAVSQAAPIAIQRGDEVQRSGTVPITESMRFALGAARFHVTALDSGSVTMTDGQSQWRFDGGTVYRDGHAQVACPDAHVGARIATIWNRFTPRLINLRKPLAFGGNLHCATRIGIPNVDAAAATLIRTSEAFILTATPGAASPLVVNQSPAHSSADRQPSPVSSNAAFPARAALPLAAADALIVGQTRFAIRTVGDVLTLTPSRHVTLYTSDRADLPSNVSWDWRQRQHWTIPSGPAWRIAAVLIAVLLLATAIAAQRGRWPFTRDATHAERIACLAGAALAIAGLTALLMQRAGTPLGAGISLLLNCAALWTALILFGRSSLAVSAAVILLATGLLAQLELGLGGADIAWLRHFQKTSALLALGIGTASFAVIRLNARPLRIPQLTLEWLLAALALLALAALAAQVLLGDETGVFDLQPVEFAKLALTALTAHCIAVGLGWQQQRNLPSKRTLRTDTLRWLRMSGPVFIFMALLGLALVQVDDYSPLILLTVWSTAILLTWSIATRRWLLAIPVLLAAAAGVAAIVMLREAGPQALAGMNFYGDRFQVWLDPATHPHTGEQMLLGARAIADGGWFGADNWFGLRTLGQSAGDTLRIPAVQDDFAPAFFLNRHGLAAALLLWTVQALFLAGLLQAAARAWKSSAGSRDFHGAWLGRFRCFALCGGAAFVLGHFLLSWGTNLAIFPVMGQPMSFLSAGGSHLLFFICPLLGLVGITTISAQNSEEVSSCRSMSNTRC</sequence>
<feature type="transmembrane region" description="Helical" evidence="17">
    <location>
        <begin position="414"/>
        <end position="434"/>
    </location>
</feature>
<keyword evidence="5" id="KW-0133">Cell shape</keyword>
<evidence type="ECO:0000256" key="9">
    <source>
        <dbReference type="ARBA" id="ARBA00032370"/>
    </source>
</evidence>
<feature type="region of interest" description="Disordered" evidence="16">
    <location>
        <begin position="13"/>
        <end position="33"/>
    </location>
</feature>
<evidence type="ECO:0000256" key="10">
    <source>
        <dbReference type="ARBA" id="ARBA00033270"/>
    </source>
</evidence>
<gene>
    <name evidence="18" type="ORF">E4L96_07905</name>
</gene>
<feature type="transmembrane region" description="Helical" evidence="17">
    <location>
        <begin position="389"/>
        <end position="408"/>
    </location>
</feature>
<evidence type="ECO:0000313" key="18">
    <source>
        <dbReference type="EMBL" id="TFW22444.1"/>
    </source>
</evidence>
<protein>
    <recommendedName>
        <fullName evidence="12">Probable peptidoglycan glycosyltransferase FtsW</fullName>
        <ecNumber evidence="14">2.4.99.28</ecNumber>
    </recommendedName>
    <alternativeName>
        <fullName evidence="13">Cell division protein FtsW</fullName>
    </alternativeName>
    <alternativeName>
        <fullName evidence="10">Cell wall polymerase</fullName>
    </alternativeName>
    <alternativeName>
        <fullName evidence="9">Peptidoglycan polymerase</fullName>
    </alternativeName>
</protein>
<evidence type="ECO:0000256" key="6">
    <source>
        <dbReference type="ARBA" id="ARBA00022984"/>
    </source>
</evidence>
<evidence type="ECO:0000256" key="16">
    <source>
        <dbReference type="SAM" id="MobiDB-lite"/>
    </source>
</evidence>
<feature type="transmembrane region" description="Helical" evidence="17">
    <location>
        <begin position="42"/>
        <end position="66"/>
    </location>
</feature>
<dbReference type="GO" id="GO:0008955">
    <property type="term" value="F:peptidoglycan glycosyltransferase activity"/>
    <property type="evidence" value="ECO:0007669"/>
    <property type="project" value="UniProtKB-EC"/>
</dbReference>
<evidence type="ECO:0000256" key="7">
    <source>
        <dbReference type="ARBA" id="ARBA00022989"/>
    </source>
</evidence>
<dbReference type="EC" id="2.4.99.28" evidence="14"/>
<evidence type="ECO:0000256" key="1">
    <source>
        <dbReference type="ARBA" id="ARBA00004141"/>
    </source>
</evidence>
<dbReference type="AlphaFoldDB" id="A0A4Y9SFW7"/>
<evidence type="ECO:0000256" key="17">
    <source>
        <dbReference type="SAM" id="Phobius"/>
    </source>
</evidence>
<dbReference type="Proteomes" id="UP000298438">
    <property type="component" value="Unassembled WGS sequence"/>
</dbReference>